<dbReference type="Pfam" id="PF02796">
    <property type="entry name" value="HTH_7"/>
    <property type="match status" value="1"/>
</dbReference>
<comment type="caution">
    <text evidence="9">The sequence shown here is derived from an EMBL/GenBank/DDBJ whole genome shotgun (WGS) entry which is preliminary data.</text>
</comment>
<dbReference type="InterPro" id="IPR006119">
    <property type="entry name" value="Resolv_N"/>
</dbReference>
<dbReference type="GO" id="GO:0015074">
    <property type="term" value="P:DNA integration"/>
    <property type="evidence" value="ECO:0007669"/>
    <property type="project" value="UniProtKB-KW"/>
</dbReference>
<dbReference type="InterPro" id="IPR050639">
    <property type="entry name" value="SSR_resolvase"/>
</dbReference>
<dbReference type="InterPro" id="IPR036162">
    <property type="entry name" value="Resolvase-like_N_sf"/>
</dbReference>
<dbReference type="GO" id="GO:0003677">
    <property type="term" value="F:DNA binding"/>
    <property type="evidence" value="ECO:0007669"/>
    <property type="project" value="UniProtKB-KW"/>
</dbReference>
<keyword evidence="10" id="KW-1185">Reference proteome</keyword>
<dbReference type="EMBL" id="MWML01000292">
    <property type="protein sequence ID" value="TCG04082.1"/>
    <property type="molecule type" value="Genomic_DNA"/>
</dbReference>
<dbReference type="SMART" id="SM00857">
    <property type="entry name" value="Resolvase"/>
    <property type="match status" value="1"/>
</dbReference>
<evidence type="ECO:0000256" key="2">
    <source>
        <dbReference type="ARBA" id="ARBA00022908"/>
    </source>
</evidence>
<name>A0A4R0X5L1_9BURK</name>
<keyword evidence="4" id="KW-0233">DNA recombination</keyword>
<feature type="active site" description="O-(5'-phospho-DNA)-serine intermediate" evidence="5 6">
    <location>
        <position position="42"/>
    </location>
</feature>
<dbReference type="Proteomes" id="UP000294200">
    <property type="component" value="Unassembled WGS sequence"/>
</dbReference>
<evidence type="ECO:0000256" key="3">
    <source>
        <dbReference type="ARBA" id="ARBA00023125"/>
    </source>
</evidence>
<dbReference type="PROSITE" id="PS51736">
    <property type="entry name" value="RECOMBINASES_3"/>
    <property type="match status" value="1"/>
</dbReference>
<evidence type="ECO:0000256" key="7">
    <source>
        <dbReference type="SAM" id="MobiDB-lite"/>
    </source>
</evidence>
<evidence type="ECO:0000256" key="1">
    <source>
        <dbReference type="ARBA" id="ARBA00009913"/>
    </source>
</evidence>
<evidence type="ECO:0000256" key="5">
    <source>
        <dbReference type="PIRSR" id="PIRSR606118-50"/>
    </source>
</evidence>
<accession>A0A4R0X5L1</accession>
<dbReference type="SUPFAM" id="SSF53041">
    <property type="entry name" value="Resolvase-like"/>
    <property type="match status" value="1"/>
</dbReference>
<dbReference type="InterPro" id="IPR006120">
    <property type="entry name" value="Resolvase_HTH_dom"/>
</dbReference>
<evidence type="ECO:0000256" key="4">
    <source>
        <dbReference type="ARBA" id="ARBA00023172"/>
    </source>
</evidence>
<protein>
    <recommendedName>
        <fullName evidence="8">Resolvase/invertase-type recombinase catalytic domain-containing protein</fullName>
    </recommendedName>
</protein>
<dbReference type="Gene3D" id="3.40.50.1390">
    <property type="entry name" value="Resolvase, N-terminal catalytic domain"/>
    <property type="match status" value="1"/>
</dbReference>
<keyword evidence="2" id="KW-0229">DNA integration</keyword>
<evidence type="ECO:0000313" key="9">
    <source>
        <dbReference type="EMBL" id="TCG04082.1"/>
    </source>
</evidence>
<evidence type="ECO:0000259" key="8">
    <source>
        <dbReference type="PROSITE" id="PS51736"/>
    </source>
</evidence>
<feature type="domain" description="Resolvase/invertase-type recombinase catalytic" evidence="8">
    <location>
        <begin position="34"/>
        <end position="175"/>
    </location>
</feature>
<evidence type="ECO:0000313" key="10">
    <source>
        <dbReference type="Proteomes" id="UP000294200"/>
    </source>
</evidence>
<organism evidence="9 10">
    <name type="scientific">Paraburkholderia steynii</name>
    <dbReference type="NCBI Taxonomy" id="1245441"/>
    <lineage>
        <taxon>Bacteria</taxon>
        <taxon>Pseudomonadati</taxon>
        <taxon>Pseudomonadota</taxon>
        <taxon>Betaproteobacteria</taxon>
        <taxon>Burkholderiales</taxon>
        <taxon>Burkholderiaceae</taxon>
        <taxon>Paraburkholderia</taxon>
    </lineage>
</organism>
<keyword evidence="3" id="KW-0238">DNA-binding</keyword>
<proteinExistence type="inferred from homology"/>
<dbReference type="CDD" id="cd03768">
    <property type="entry name" value="SR_ResInv"/>
    <property type="match status" value="1"/>
</dbReference>
<reference evidence="9 10" key="1">
    <citation type="submission" date="2017-02" db="EMBL/GenBank/DDBJ databases">
        <title>Paraburkholderia sophoroidis sp. nov. and Paraburkholderia steynii sp. nov. rhizobial symbionts of the fynbos legume Hypocalyptus sophoroides.</title>
        <authorList>
            <person name="Steenkamp E.T."/>
            <person name="Beukes C.W."/>
            <person name="Van Zyl E."/>
            <person name="Avontuur J."/>
            <person name="Chan W.Y."/>
            <person name="Hassen A."/>
            <person name="Palmer M."/>
            <person name="Mthombeni L."/>
            <person name="Phalane F."/>
            <person name="Sereme K."/>
            <person name="Venter S.N."/>
        </authorList>
    </citation>
    <scope>NUCLEOTIDE SEQUENCE [LARGE SCALE GENOMIC DNA]</scope>
    <source>
        <strain evidence="9 10">HC1.1ba</strain>
    </source>
</reference>
<feature type="region of interest" description="Disordered" evidence="7">
    <location>
        <begin position="216"/>
        <end position="238"/>
    </location>
</feature>
<evidence type="ECO:0000256" key="6">
    <source>
        <dbReference type="PROSITE-ProRule" id="PRU10137"/>
    </source>
</evidence>
<dbReference type="Pfam" id="PF00239">
    <property type="entry name" value="Resolvase"/>
    <property type="match status" value="1"/>
</dbReference>
<comment type="similarity">
    <text evidence="1">Belongs to the site-specific recombinase resolvase family.</text>
</comment>
<dbReference type="GO" id="GO:0000150">
    <property type="term" value="F:DNA strand exchange activity"/>
    <property type="evidence" value="ECO:0007669"/>
    <property type="project" value="InterPro"/>
</dbReference>
<gene>
    <name evidence="9" type="ORF">BZM27_43460</name>
</gene>
<dbReference type="PROSITE" id="PS00397">
    <property type="entry name" value="RECOMBINASES_1"/>
    <property type="match status" value="1"/>
</dbReference>
<dbReference type="InterPro" id="IPR006118">
    <property type="entry name" value="Recombinase_CS"/>
</dbReference>
<dbReference type="Gene3D" id="1.10.10.60">
    <property type="entry name" value="Homeodomain-like"/>
    <property type="match status" value="1"/>
</dbReference>
<dbReference type="AlphaFoldDB" id="A0A4R0X5L1"/>
<sequence length="255" mass="28184">MFMAMLETPPRPQHPCDSPGGNYQGFLARGTVMRAALYARVSTRDQQTLPMQLAEMREYAARRGWTVVLEVEDVASGARLRPRREELIKAARRRTIDLIMVWRLDRWGRSLLDLITTLQELLSLGVGFVSLSDALDMTTPGGRALAGMLGVFAEFERDILRERVKAGIAHARLQGKPHGRPPTVMSHAPEMRALYAQGVSKREIARRLNVSRTSVRRLVGPADGGDTPSPRASSGTATYVGCECELGEQRESASD</sequence>
<dbReference type="PANTHER" id="PTHR30461:SF2">
    <property type="entry name" value="SERINE RECOMBINASE PINE-RELATED"/>
    <property type="match status" value="1"/>
</dbReference>
<dbReference type="PANTHER" id="PTHR30461">
    <property type="entry name" value="DNA-INVERTASE FROM LAMBDOID PROPHAGE"/>
    <property type="match status" value="1"/>
</dbReference>